<reference evidence="2 3" key="1">
    <citation type="submission" date="2020-05" db="EMBL/GenBank/DDBJ databases">
        <title>Draft genome sequence of Desulfovibrio sp. strain HN2T.</title>
        <authorList>
            <person name="Ueno A."/>
            <person name="Tamazawa S."/>
            <person name="Tamamura S."/>
            <person name="Murakami T."/>
            <person name="Kiyama T."/>
            <person name="Inomata H."/>
            <person name="Amano Y."/>
            <person name="Miyakawa K."/>
            <person name="Tamaki H."/>
            <person name="Naganuma T."/>
            <person name="Kaneko K."/>
        </authorList>
    </citation>
    <scope>NUCLEOTIDE SEQUENCE [LARGE SCALE GENOMIC DNA]</scope>
    <source>
        <strain evidence="2 3">HN2</strain>
    </source>
</reference>
<feature type="transmembrane region" description="Helical" evidence="1">
    <location>
        <begin position="115"/>
        <end position="136"/>
    </location>
</feature>
<organism evidence="2 3">
    <name type="scientific">Desulfovibrio subterraneus</name>
    <dbReference type="NCBI Taxonomy" id="2718620"/>
    <lineage>
        <taxon>Bacteria</taxon>
        <taxon>Pseudomonadati</taxon>
        <taxon>Thermodesulfobacteriota</taxon>
        <taxon>Desulfovibrionia</taxon>
        <taxon>Desulfovibrionales</taxon>
        <taxon>Desulfovibrionaceae</taxon>
        <taxon>Desulfovibrio</taxon>
    </lineage>
</organism>
<comment type="caution">
    <text evidence="2">The sequence shown here is derived from an EMBL/GenBank/DDBJ whole genome shotgun (WGS) entry which is preliminary data.</text>
</comment>
<keyword evidence="1" id="KW-0812">Transmembrane</keyword>
<dbReference type="AlphaFoldDB" id="A0A7J0BLW2"/>
<accession>A0A7J0BLW2</accession>
<evidence type="ECO:0000313" key="2">
    <source>
        <dbReference type="EMBL" id="GFM34660.1"/>
    </source>
</evidence>
<proteinExistence type="predicted"/>
<name>A0A7J0BLW2_9BACT</name>
<evidence type="ECO:0000256" key="1">
    <source>
        <dbReference type="SAM" id="Phobius"/>
    </source>
</evidence>
<keyword evidence="1" id="KW-0472">Membrane</keyword>
<keyword evidence="1" id="KW-1133">Transmembrane helix</keyword>
<dbReference type="EMBL" id="BLVO01000016">
    <property type="protein sequence ID" value="GFM34660.1"/>
    <property type="molecule type" value="Genomic_DNA"/>
</dbReference>
<protein>
    <submittedName>
        <fullName evidence="2">Uncharacterized protein</fullName>
    </submittedName>
</protein>
<evidence type="ECO:0000313" key="3">
    <source>
        <dbReference type="Proteomes" id="UP000503840"/>
    </source>
</evidence>
<feature type="transmembrane region" description="Helical" evidence="1">
    <location>
        <begin position="40"/>
        <end position="66"/>
    </location>
</feature>
<sequence>MFDVLFHNELLSLAVLAAGCAWFLYCGFKKSKTEETGIQGGGAVVPSFIIANYMAPFVFTIFHPYWGVDDQMFSLIMRGYICASIVVAGAYMLFSKEFGGALYVWMKNNAKSRARRMLGLLVASVSTVALFFFSVVREVPYDKLAKELPFLYLILSVMFFGLCSGLRYWGMERAEARSGVSAQ</sequence>
<feature type="transmembrane region" description="Helical" evidence="1">
    <location>
        <begin position="148"/>
        <end position="169"/>
    </location>
</feature>
<keyword evidence="3" id="KW-1185">Reference proteome</keyword>
<gene>
    <name evidence="2" type="ORF">DSM101010T_30250</name>
</gene>
<feature type="transmembrane region" description="Helical" evidence="1">
    <location>
        <begin position="6"/>
        <end position="28"/>
    </location>
</feature>
<feature type="transmembrane region" description="Helical" evidence="1">
    <location>
        <begin position="72"/>
        <end position="94"/>
    </location>
</feature>
<dbReference type="Proteomes" id="UP000503840">
    <property type="component" value="Unassembled WGS sequence"/>
</dbReference>